<evidence type="ECO:0000256" key="3">
    <source>
        <dbReference type="ARBA" id="ARBA00023002"/>
    </source>
</evidence>
<sequence length="311" mass="33320">MAPHDADVLIIGGGPAGLSAATALSRLMHPCIIFDSGVYRNARAAHMHNVPTWDHKNPEDFREAARRDLTDRYKTTRIVRAKIDKLAKLPDGGFEALDDAGKRYTGKKVVLATGSEDIYPDIAGYDDCWGRGIYHCLFCHGYEERGAPKAAILAVEDMADLMHSIAVGCMAARLSTSVSILTHGNADLTKEISAAAAEKGLTVDSRRIVRFKKVSADSADVEVEFEDGKKEVFGFVAHKPRSKLNGPWAEQLGIELTPGLDVKVNPPFNETNVPGVFAAGDCASPFKVVAGGISMGLFAANGAAVQVQQGK</sequence>
<dbReference type="AlphaFoldDB" id="A0A1J9QR90"/>
<dbReference type="GO" id="GO:0016491">
    <property type="term" value="F:oxidoreductase activity"/>
    <property type="evidence" value="ECO:0007669"/>
    <property type="project" value="UniProtKB-KW"/>
</dbReference>
<organism evidence="5 6">
    <name type="scientific">Diplodia corticola</name>
    <dbReference type="NCBI Taxonomy" id="236234"/>
    <lineage>
        <taxon>Eukaryota</taxon>
        <taxon>Fungi</taxon>
        <taxon>Dikarya</taxon>
        <taxon>Ascomycota</taxon>
        <taxon>Pezizomycotina</taxon>
        <taxon>Dothideomycetes</taxon>
        <taxon>Dothideomycetes incertae sedis</taxon>
        <taxon>Botryosphaeriales</taxon>
        <taxon>Botryosphaeriaceae</taxon>
        <taxon>Diplodia</taxon>
    </lineage>
</organism>
<gene>
    <name evidence="5" type="ORF">BKCO1_5300036</name>
</gene>
<dbReference type="RefSeq" id="XP_020127228.1">
    <property type="nucleotide sequence ID" value="XM_020277143.1"/>
</dbReference>
<feature type="domain" description="FAD/NAD(P)-binding" evidence="4">
    <location>
        <begin position="7"/>
        <end position="287"/>
    </location>
</feature>
<dbReference type="GeneID" id="31017404"/>
<dbReference type="Gene3D" id="3.50.50.60">
    <property type="entry name" value="FAD/NAD(P)-binding domain"/>
    <property type="match status" value="2"/>
</dbReference>
<protein>
    <submittedName>
        <fullName evidence="5">Thioredoxin reductase</fullName>
    </submittedName>
</protein>
<dbReference type="PANTHER" id="PTHR48105">
    <property type="entry name" value="THIOREDOXIN REDUCTASE 1-RELATED-RELATED"/>
    <property type="match status" value="1"/>
</dbReference>
<dbReference type="InterPro" id="IPR050097">
    <property type="entry name" value="Ferredoxin-NADP_redctase_2"/>
</dbReference>
<evidence type="ECO:0000313" key="6">
    <source>
        <dbReference type="Proteomes" id="UP000183809"/>
    </source>
</evidence>
<dbReference type="InterPro" id="IPR036188">
    <property type="entry name" value="FAD/NAD-bd_sf"/>
</dbReference>
<dbReference type="PRINTS" id="PR00469">
    <property type="entry name" value="PNDRDTASEII"/>
</dbReference>
<dbReference type="SUPFAM" id="SSF51905">
    <property type="entry name" value="FAD/NAD(P)-binding domain"/>
    <property type="match status" value="1"/>
</dbReference>
<proteinExistence type="inferred from homology"/>
<keyword evidence="2" id="KW-0285">Flavoprotein</keyword>
<dbReference type="STRING" id="236234.A0A1J9QR90"/>
<dbReference type="OrthoDB" id="10260355at2759"/>
<keyword evidence="6" id="KW-1185">Reference proteome</keyword>
<dbReference type="Proteomes" id="UP000183809">
    <property type="component" value="Unassembled WGS sequence"/>
</dbReference>
<evidence type="ECO:0000259" key="4">
    <source>
        <dbReference type="Pfam" id="PF07992"/>
    </source>
</evidence>
<comment type="similarity">
    <text evidence="1">Belongs to the class-II pyridine nucleotide-disulfide oxidoreductase family.</text>
</comment>
<dbReference type="EMBL" id="MNUE01000053">
    <property type="protein sequence ID" value="OJD30968.1"/>
    <property type="molecule type" value="Genomic_DNA"/>
</dbReference>
<name>A0A1J9QR90_9PEZI</name>
<comment type="caution">
    <text evidence="5">The sequence shown here is derived from an EMBL/GenBank/DDBJ whole genome shotgun (WGS) entry which is preliminary data.</text>
</comment>
<keyword evidence="3" id="KW-0560">Oxidoreductase</keyword>
<dbReference type="Pfam" id="PF07992">
    <property type="entry name" value="Pyr_redox_2"/>
    <property type="match status" value="1"/>
</dbReference>
<dbReference type="InterPro" id="IPR023753">
    <property type="entry name" value="FAD/NAD-binding_dom"/>
</dbReference>
<evidence type="ECO:0000313" key="5">
    <source>
        <dbReference type="EMBL" id="OJD30968.1"/>
    </source>
</evidence>
<evidence type="ECO:0000256" key="1">
    <source>
        <dbReference type="ARBA" id="ARBA00009333"/>
    </source>
</evidence>
<dbReference type="PRINTS" id="PR00368">
    <property type="entry name" value="FADPNR"/>
</dbReference>
<evidence type="ECO:0000256" key="2">
    <source>
        <dbReference type="ARBA" id="ARBA00022630"/>
    </source>
</evidence>
<dbReference type="GO" id="GO:0097237">
    <property type="term" value="P:cellular response to toxic substance"/>
    <property type="evidence" value="ECO:0007669"/>
    <property type="project" value="UniProtKB-ARBA"/>
</dbReference>
<accession>A0A1J9QR90</accession>
<reference evidence="5 6" key="1">
    <citation type="submission" date="2016-10" db="EMBL/GenBank/DDBJ databases">
        <title>Proteomics and genomics reveal pathogen-plant mechanisms compatible with a hemibiotrophic lifestyle of Diplodia corticola.</title>
        <authorList>
            <person name="Fernandes I."/>
            <person name="De Jonge R."/>
            <person name="Van De Peer Y."/>
            <person name="Devreese B."/>
            <person name="Alves A."/>
            <person name="Esteves A.C."/>
        </authorList>
    </citation>
    <scope>NUCLEOTIDE SEQUENCE [LARGE SCALE GENOMIC DNA]</scope>
    <source>
        <strain evidence="5 6">CBS 112549</strain>
    </source>
</reference>